<dbReference type="Gene3D" id="3.40.50.300">
    <property type="entry name" value="P-loop containing nucleotide triphosphate hydrolases"/>
    <property type="match status" value="2"/>
</dbReference>
<proteinExistence type="inferred from homology"/>
<keyword evidence="11" id="KW-0645">Protease</keyword>
<dbReference type="SMART" id="SM00382">
    <property type="entry name" value="AAA"/>
    <property type="match status" value="1"/>
</dbReference>
<name>A0A132TMI2_9BACL</name>
<dbReference type="Pfam" id="PF07724">
    <property type="entry name" value="AAA_2"/>
    <property type="match status" value="1"/>
</dbReference>
<feature type="domain" description="AAA+ ATPase" evidence="9">
    <location>
        <begin position="51"/>
        <end position="355"/>
    </location>
</feature>
<dbReference type="Pfam" id="PF00004">
    <property type="entry name" value="AAA"/>
    <property type="match status" value="1"/>
</dbReference>
<feature type="binding site" evidence="8">
    <location>
        <position position="416"/>
    </location>
    <ligand>
        <name>ATP</name>
        <dbReference type="ChEBI" id="CHEBI:30616"/>
    </ligand>
</feature>
<dbReference type="GO" id="GO:0016887">
    <property type="term" value="F:ATP hydrolysis activity"/>
    <property type="evidence" value="ECO:0007669"/>
    <property type="project" value="InterPro"/>
</dbReference>
<comment type="similarity">
    <text evidence="2 8">Belongs to the ClpX chaperone family. HslU subfamily.</text>
</comment>
<dbReference type="FunFam" id="3.40.50.300:FF:000220">
    <property type="entry name" value="ATP-dependent protease ATPase subunit HslU"/>
    <property type="match status" value="1"/>
</dbReference>
<feature type="binding site" evidence="8">
    <location>
        <begin position="62"/>
        <end position="67"/>
    </location>
    <ligand>
        <name>ATP</name>
        <dbReference type="ChEBI" id="CHEBI:30616"/>
    </ligand>
</feature>
<evidence type="ECO:0000259" key="9">
    <source>
        <dbReference type="SMART" id="SM00382"/>
    </source>
</evidence>
<dbReference type="InterPro" id="IPR003959">
    <property type="entry name" value="ATPase_AAA_core"/>
</dbReference>
<keyword evidence="12" id="KW-1185">Reference proteome</keyword>
<dbReference type="GO" id="GO:0009376">
    <property type="term" value="C:HslUV protease complex"/>
    <property type="evidence" value="ECO:0007669"/>
    <property type="project" value="UniProtKB-UniRule"/>
</dbReference>
<feature type="binding site" evidence="8">
    <location>
        <position position="279"/>
    </location>
    <ligand>
        <name>ATP</name>
        <dbReference type="ChEBI" id="CHEBI:30616"/>
    </ligand>
</feature>
<dbReference type="InterPro" id="IPR050052">
    <property type="entry name" value="ATP-dep_Clp_protease_ClpX"/>
</dbReference>
<dbReference type="SMART" id="SM01086">
    <property type="entry name" value="ClpB_D2-small"/>
    <property type="match status" value="1"/>
</dbReference>
<evidence type="ECO:0000256" key="1">
    <source>
        <dbReference type="ARBA" id="ARBA00004496"/>
    </source>
</evidence>
<comment type="subcellular location">
    <subcellularLocation>
        <location evidence="1 8">Cytoplasm</location>
    </subcellularLocation>
</comment>
<keyword evidence="4 8" id="KW-0547">Nucleotide-binding</keyword>
<dbReference type="GO" id="GO:0043335">
    <property type="term" value="P:protein unfolding"/>
    <property type="evidence" value="ECO:0007669"/>
    <property type="project" value="UniProtKB-UniRule"/>
</dbReference>
<keyword evidence="3 8" id="KW-0963">Cytoplasm</keyword>
<dbReference type="NCBIfam" id="NF003544">
    <property type="entry name" value="PRK05201.1"/>
    <property type="match status" value="1"/>
</dbReference>
<evidence type="ECO:0000256" key="2">
    <source>
        <dbReference type="ARBA" id="ARBA00009771"/>
    </source>
</evidence>
<feature type="binding site" evidence="8">
    <location>
        <position position="20"/>
    </location>
    <ligand>
        <name>ATP</name>
        <dbReference type="ChEBI" id="CHEBI:30616"/>
    </ligand>
</feature>
<comment type="function">
    <text evidence="8">ATPase subunit of a proteasome-like degradation complex; this subunit has chaperone activity. The binding of ATP and its subsequent hydrolysis by HslU are essential for unfolding of protein substrates subsequently hydrolyzed by HslV. HslU recognizes the N-terminal part of its protein substrates and unfolds these before they are guided to HslV for hydrolysis.</text>
</comment>
<evidence type="ECO:0000256" key="4">
    <source>
        <dbReference type="ARBA" id="ARBA00022741"/>
    </source>
</evidence>
<dbReference type="NCBIfam" id="TIGR00390">
    <property type="entry name" value="hslU"/>
    <property type="match status" value="1"/>
</dbReference>
<organism evidence="11 12">
    <name type="scientific">Paenibacillus riograndensis</name>
    <dbReference type="NCBI Taxonomy" id="483937"/>
    <lineage>
        <taxon>Bacteria</taxon>
        <taxon>Bacillati</taxon>
        <taxon>Bacillota</taxon>
        <taxon>Bacilli</taxon>
        <taxon>Bacillales</taxon>
        <taxon>Paenibacillaceae</taxon>
        <taxon>Paenibacillus</taxon>
        <taxon>Paenibacillus sonchi group</taxon>
    </lineage>
</organism>
<dbReference type="InterPro" id="IPR019489">
    <property type="entry name" value="Clp_ATPase_C"/>
</dbReference>
<dbReference type="GO" id="GO:0005524">
    <property type="term" value="F:ATP binding"/>
    <property type="evidence" value="ECO:0007669"/>
    <property type="project" value="UniProtKB-UniRule"/>
</dbReference>
<keyword evidence="5 8" id="KW-0067">ATP-binding</keyword>
<keyword evidence="11" id="KW-0378">Hydrolase</keyword>
<comment type="subunit">
    <text evidence="7">A double ring-shaped homohexamer of ClpQ is capped on each side by a ring-shaped ClpY homohexamer. The assembly of the ClpQ/ClpY complex is dependent on binding of ATP.</text>
</comment>
<dbReference type="CDD" id="cd19498">
    <property type="entry name" value="RecA-like_HslU"/>
    <property type="match status" value="1"/>
</dbReference>
<keyword evidence="6 8" id="KW-0143">Chaperone</keyword>
<dbReference type="InterPro" id="IPR003593">
    <property type="entry name" value="AAA+_ATPase"/>
</dbReference>
<dbReference type="PANTHER" id="PTHR48102">
    <property type="entry name" value="ATP-DEPENDENT CLP PROTEASE ATP-BINDING SUBUNIT CLPX-LIKE, MITOCHONDRIAL-RELATED"/>
    <property type="match status" value="1"/>
</dbReference>
<feature type="binding site" evidence="8">
    <location>
        <position position="344"/>
    </location>
    <ligand>
        <name>ATP</name>
        <dbReference type="ChEBI" id="CHEBI:30616"/>
    </ligand>
</feature>
<dbReference type="SUPFAM" id="SSF52540">
    <property type="entry name" value="P-loop containing nucleoside triphosphate hydrolases"/>
    <property type="match status" value="1"/>
</dbReference>
<dbReference type="Proteomes" id="UP000070475">
    <property type="component" value="Unassembled WGS sequence"/>
</dbReference>
<sequence length="466" mass="52182">MVNQSLTPRQIVAELDKYIVGQKQAKKSVAVALRNRYRRSLLSEELRDEVVPKNILMIGPTGVGKTEIARRLAKLVNAPFIKVEATKFTEVGYVGRDVESMVRDLVETSIRMVKLERTEKVKDRAEELANERIVSILVPGGSKNKSQRNPFEMIFGGNNNAAEDSKDDAEDGSLSERRRGVKFKLLAGQLEDDIIEVDVEDTAPTMLDMFAGQGNDQMGMNMQEMFGSLLPKRTKKRKLPIREARKVLIQDEAAKLIDMDDVIQESVARAEQSGIIFIDEIDKVASQGKGSGPDVSREGVQRDILPIVEGSTVMTKYGPVKTDYVLFMAAGAFHVAKPSDLIPELQGRFPIRVELSSLTLEDFVSILTEPENALTKQYVNLLQTENIEVQFQKEAIYEIARIAASVNQNMENIGARRLHTILEKLLEDLSFEAPELTLETMVITPEYVREKLAGIAQDRDLSQYIL</sequence>
<dbReference type="PATRIC" id="fig|483937.3.peg.5830"/>
<evidence type="ECO:0000313" key="12">
    <source>
        <dbReference type="Proteomes" id="UP000070475"/>
    </source>
</evidence>
<gene>
    <name evidence="8" type="primary">hslU</name>
    <name evidence="11" type="ORF">AMQ84_25245</name>
</gene>
<comment type="subunit">
    <text evidence="8">A double ring-shaped homohexamer of HslV is capped on each side by a ring-shaped HslU homohexamer. The assembly of the HslU/HslV complex is dependent on binding of ATP.</text>
</comment>
<evidence type="ECO:0000256" key="8">
    <source>
        <dbReference type="HAMAP-Rule" id="MF_00249"/>
    </source>
</evidence>
<feature type="domain" description="Clp ATPase C-terminal" evidence="10">
    <location>
        <begin position="358"/>
        <end position="452"/>
    </location>
</feature>
<dbReference type="InterPro" id="IPR004491">
    <property type="entry name" value="HslU"/>
</dbReference>
<dbReference type="AlphaFoldDB" id="A0A132TMI2"/>
<accession>A0A132TMI2</accession>
<dbReference type="HAMAP" id="MF_00249">
    <property type="entry name" value="HslU"/>
    <property type="match status" value="1"/>
</dbReference>
<reference evidence="11 12" key="1">
    <citation type="submission" date="2015-08" db="EMBL/GenBank/DDBJ databases">
        <title>Genomes of Paenibacillus riograndensis.</title>
        <authorList>
            <person name="Sant'Anna F.H."/>
            <person name="Souza R."/>
            <person name="Ambrosini A."/>
            <person name="Bach E."/>
            <person name="Fernandes G."/>
            <person name="Balsanelli E."/>
            <person name="Baura V.A."/>
            <person name="Pedrosa F.O."/>
            <person name="Souza E.M."/>
            <person name="Passaglia L."/>
        </authorList>
    </citation>
    <scope>NUCLEOTIDE SEQUENCE [LARGE SCALE GENOMIC DNA]</scope>
    <source>
        <strain evidence="11 12">CAS34</strain>
    </source>
</reference>
<protein>
    <recommendedName>
        <fullName evidence="8">ATP-dependent protease ATPase subunit HslU</fullName>
    </recommendedName>
    <alternativeName>
        <fullName evidence="8">Unfoldase HslU</fullName>
    </alternativeName>
</protein>
<dbReference type="InterPro" id="IPR027417">
    <property type="entry name" value="P-loop_NTPase"/>
</dbReference>
<dbReference type="GO" id="GO:0036402">
    <property type="term" value="F:proteasome-activating activity"/>
    <property type="evidence" value="ECO:0007669"/>
    <property type="project" value="UniProtKB-UniRule"/>
</dbReference>
<dbReference type="RefSeq" id="WP_060862604.1">
    <property type="nucleotide sequence ID" value="NZ_LIRB01000144.1"/>
</dbReference>
<dbReference type="Gene3D" id="1.10.8.60">
    <property type="match status" value="1"/>
</dbReference>
<evidence type="ECO:0000256" key="3">
    <source>
        <dbReference type="ARBA" id="ARBA00022490"/>
    </source>
</evidence>
<dbReference type="PANTHER" id="PTHR48102:SF3">
    <property type="entry name" value="ATP-DEPENDENT PROTEASE ATPASE SUBUNIT HSLU"/>
    <property type="match status" value="1"/>
</dbReference>
<evidence type="ECO:0000256" key="6">
    <source>
        <dbReference type="ARBA" id="ARBA00023186"/>
    </source>
</evidence>
<dbReference type="OrthoDB" id="9804062at2"/>
<evidence type="ECO:0000256" key="7">
    <source>
        <dbReference type="ARBA" id="ARBA00065893"/>
    </source>
</evidence>
<evidence type="ECO:0000259" key="10">
    <source>
        <dbReference type="SMART" id="SM01086"/>
    </source>
</evidence>
<dbReference type="FunFam" id="3.40.50.300:FF:000213">
    <property type="entry name" value="ATP-dependent protease ATPase subunit HslU"/>
    <property type="match status" value="1"/>
</dbReference>
<dbReference type="EMBL" id="LIRB01000144">
    <property type="protein sequence ID" value="KWX72578.1"/>
    <property type="molecule type" value="Genomic_DNA"/>
</dbReference>
<dbReference type="GO" id="GO:0008233">
    <property type="term" value="F:peptidase activity"/>
    <property type="evidence" value="ECO:0007669"/>
    <property type="project" value="UniProtKB-KW"/>
</dbReference>
<comment type="caution">
    <text evidence="11">The sequence shown here is derived from an EMBL/GenBank/DDBJ whole genome shotgun (WGS) entry which is preliminary data.</text>
</comment>
<evidence type="ECO:0000313" key="11">
    <source>
        <dbReference type="EMBL" id="KWX72578.1"/>
    </source>
</evidence>
<evidence type="ECO:0000256" key="5">
    <source>
        <dbReference type="ARBA" id="ARBA00022840"/>
    </source>
</evidence>